<organism evidence="8 9">
    <name type="scientific">Dictyostelium purpureum</name>
    <name type="common">Slime mold</name>
    <dbReference type="NCBI Taxonomy" id="5786"/>
    <lineage>
        <taxon>Eukaryota</taxon>
        <taxon>Amoebozoa</taxon>
        <taxon>Evosea</taxon>
        <taxon>Eumycetozoa</taxon>
        <taxon>Dictyostelia</taxon>
        <taxon>Dictyosteliales</taxon>
        <taxon>Dictyosteliaceae</taxon>
        <taxon>Dictyostelium</taxon>
    </lineage>
</organism>
<dbReference type="EMBL" id="GL870964">
    <property type="protein sequence ID" value="EGC39087.1"/>
    <property type="molecule type" value="Genomic_DNA"/>
</dbReference>
<dbReference type="STRING" id="5786.F0ZAE8"/>
<evidence type="ECO:0000256" key="1">
    <source>
        <dbReference type="ARBA" id="ARBA00004141"/>
    </source>
</evidence>
<evidence type="ECO:0000313" key="9">
    <source>
        <dbReference type="Proteomes" id="UP000001064"/>
    </source>
</evidence>
<dbReference type="AlphaFoldDB" id="F0ZAE8"/>
<keyword evidence="9" id="KW-1185">Reference proteome</keyword>
<keyword evidence="6 7" id="KW-0472">Membrane</keyword>
<evidence type="ECO:0000256" key="6">
    <source>
        <dbReference type="ARBA" id="ARBA00023136"/>
    </source>
</evidence>
<keyword evidence="3" id="KW-0813">Transport</keyword>
<dbReference type="GeneID" id="10506087"/>
<dbReference type="InParanoid" id="F0ZAE8"/>
<reference evidence="9" key="1">
    <citation type="journal article" date="2011" name="Genome Biol.">
        <title>Comparative genomics of the social amoebae Dictyostelium discoideum and Dictyostelium purpureum.</title>
        <authorList>
            <consortium name="US DOE Joint Genome Institute (JGI-PGF)"/>
            <person name="Sucgang R."/>
            <person name="Kuo A."/>
            <person name="Tian X."/>
            <person name="Salerno W."/>
            <person name="Parikh A."/>
            <person name="Feasley C.L."/>
            <person name="Dalin E."/>
            <person name="Tu H."/>
            <person name="Huang E."/>
            <person name="Barry K."/>
            <person name="Lindquist E."/>
            <person name="Shapiro H."/>
            <person name="Bruce D."/>
            <person name="Schmutz J."/>
            <person name="Salamov A."/>
            <person name="Fey P."/>
            <person name="Gaudet P."/>
            <person name="Anjard C."/>
            <person name="Babu M.M."/>
            <person name="Basu S."/>
            <person name="Bushmanova Y."/>
            <person name="van der Wel H."/>
            <person name="Katoh-Kurasawa M."/>
            <person name="Dinh C."/>
            <person name="Coutinho P.M."/>
            <person name="Saito T."/>
            <person name="Elias M."/>
            <person name="Schaap P."/>
            <person name="Kay R.R."/>
            <person name="Henrissat B."/>
            <person name="Eichinger L."/>
            <person name="Rivero F."/>
            <person name="Putnam N.H."/>
            <person name="West C.M."/>
            <person name="Loomis W.F."/>
            <person name="Chisholm R.L."/>
            <person name="Shaulsky G."/>
            <person name="Strassmann J.E."/>
            <person name="Queller D.C."/>
            <person name="Kuspa A."/>
            <person name="Grigoriev I.V."/>
        </authorList>
    </citation>
    <scope>NUCLEOTIDE SEQUENCE [LARGE SCALE GENOMIC DNA]</scope>
    <source>
        <strain evidence="9">QSDP1</strain>
    </source>
</reference>
<feature type="transmembrane region" description="Helical" evidence="7">
    <location>
        <begin position="67"/>
        <end position="89"/>
    </location>
</feature>
<dbReference type="RefSeq" id="XP_003284437.1">
    <property type="nucleotide sequence ID" value="XM_003284389.1"/>
</dbReference>
<evidence type="ECO:0000313" key="8">
    <source>
        <dbReference type="EMBL" id="EGC39087.1"/>
    </source>
</evidence>
<comment type="subcellular location">
    <subcellularLocation>
        <location evidence="1">Membrane</location>
        <topology evidence="1">Multi-pass membrane protein</topology>
    </subcellularLocation>
</comment>
<evidence type="ECO:0000256" key="7">
    <source>
        <dbReference type="SAM" id="Phobius"/>
    </source>
</evidence>
<feature type="transmembrane region" description="Helical" evidence="7">
    <location>
        <begin position="124"/>
        <end position="143"/>
    </location>
</feature>
<dbReference type="KEGG" id="dpp:DICPUDRAFT_148215"/>
<accession>F0ZAE8</accession>
<name>F0ZAE8_DICPU</name>
<evidence type="ECO:0008006" key="10">
    <source>
        <dbReference type="Google" id="ProtNLM"/>
    </source>
</evidence>
<dbReference type="InterPro" id="IPR013936">
    <property type="entry name" value="CRT-like"/>
</dbReference>
<evidence type="ECO:0000256" key="4">
    <source>
        <dbReference type="ARBA" id="ARBA00022692"/>
    </source>
</evidence>
<keyword evidence="4 7" id="KW-0812">Transmembrane</keyword>
<evidence type="ECO:0000256" key="2">
    <source>
        <dbReference type="ARBA" id="ARBA00006690"/>
    </source>
</evidence>
<evidence type="ECO:0000256" key="5">
    <source>
        <dbReference type="ARBA" id="ARBA00022989"/>
    </source>
</evidence>
<dbReference type="Pfam" id="PF08627">
    <property type="entry name" value="CRT-like"/>
    <property type="match status" value="1"/>
</dbReference>
<dbReference type="OrthoDB" id="416555at2759"/>
<dbReference type="VEuPathDB" id="AmoebaDB:DICPUDRAFT_148215"/>
<keyword evidence="5 7" id="KW-1133">Transmembrane helix</keyword>
<sequence>ATIKFNQVLPSLKNGTLCLAGHNNILPDWNPLNNGTILLDSCVPTNYNSSLIPKGSEEIPCDNCHNAYIIILCYMTINVVYNIFILLVIKHAGATVFSIANTLRLPLTNIVFSLKFIMGINVSPFSGLSIAGLIIILLGLSGYRVASMVKAKKAAAAGGGEVTIRVIPGMGPAGMEVMPNPTPLIKPKSPDHLRNQFFSKIGIQVPDNRFKNTNNNV</sequence>
<comment type="similarity">
    <text evidence="2">Belongs to the CRT-like transporter family.</text>
</comment>
<protein>
    <recommendedName>
        <fullName evidence="10">Sugar phosphate transporter domain-containing protein</fullName>
    </recommendedName>
</protein>
<dbReference type="Proteomes" id="UP000001064">
    <property type="component" value="Unassembled WGS sequence"/>
</dbReference>
<dbReference type="GO" id="GO:0016020">
    <property type="term" value="C:membrane"/>
    <property type="evidence" value="ECO:0007669"/>
    <property type="project" value="UniProtKB-SubCell"/>
</dbReference>
<proteinExistence type="inferred from homology"/>
<gene>
    <name evidence="8" type="ORF">DICPUDRAFT_148215</name>
</gene>
<feature type="non-terminal residue" evidence="8">
    <location>
        <position position="1"/>
    </location>
</feature>
<evidence type="ECO:0000256" key="3">
    <source>
        <dbReference type="ARBA" id="ARBA00022448"/>
    </source>
</evidence>